<dbReference type="RefSeq" id="WP_058459870.1">
    <property type="nucleotide sequence ID" value="NZ_CAAAIY010000006.1"/>
</dbReference>
<comment type="caution">
    <text evidence="2">The sequence shown here is derived from an EMBL/GenBank/DDBJ whole genome shotgun (WGS) entry which is preliminary data.</text>
</comment>
<dbReference type="OrthoDB" id="6115415at2"/>
<keyword evidence="3" id="KW-1185">Reference proteome</keyword>
<dbReference type="InterPro" id="IPR054242">
    <property type="entry name" value="DUF6969"/>
</dbReference>
<feature type="domain" description="DUF6969" evidence="1">
    <location>
        <begin position="23"/>
        <end position="227"/>
    </location>
</feature>
<dbReference type="PATRIC" id="fig|447.4.peg.2401"/>
<evidence type="ECO:0000313" key="2">
    <source>
        <dbReference type="EMBL" id="KTC73621.1"/>
    </source>
</evidence>
<proteinExistence type="predicted"/>
<dbReference type="Pfam" id="PF22308">
    <property type="entry name" value="DUF6969"/>
    <property type="match status" value="1"/>
</dbReference>
<protein>
    <recommendedName>
        <fullName evidence="1">DUF6969 domain-containing protein</fullName>
    </recommendedName>
</protein>
<evidence type="ECO:0000313" key="3">
    <source>
        <dbReference type="Proteomes" id="UP000054695"/>
    </source>
</evidence>
<gene>
    <name evidence="2" type="ORF">Lboz_2267</name>
</gene>
<reference evidence="2 3" key="1">
    <citation type="submission" date="2015-11" db="EMBL/GenBank/DDBJ databases">
        <title>Genomic analysis of 38 Legionella species identifies large and diverse effector repertoires.</title>
        <authorList>
            <person name="Burstein D."/>
            <person name="Amaro F."/>
            <person name="Zusman T."/>
            <person name="Lifshitz Z."/>
            <person name="Cohen O."/>
            <person name="Gilbert J.A."/>
            <person name="Pupko T."/>
            <person name="Shuman H.A."/>
            <person name="Segal G."/>
        </authorList>
    </citation>
    <scope>NUCLEOTIDE SEQUENCE [LARGE SCALE GENOMIC DNA]</scope>
    <source>
        <strain evidence="2 3">WIGA</strain>
    </source>
</reference>
<dbReference type="EMBL" id="LNXU01000019">
    <property type="protein sequence ID" value="KTC73621.1"/>
    <property type="molecule type" value="Genomic_DNA"/>
</dbReference>
<organism evidence="2 3">
    <name type="scientific">Legionella bozemanae</name>
    <name type="common">Fluoribacter bozemanae</name>
    <dbReference type="NCBI Taxonomy" id="447"/>
    <lineage>
        <taxon>Bacteria</taxon>
        <taxon>Pseudomonadati</taxon>
        <taxon>Pseudomonadota</taxon>
        <taxon>Gammaproteobacteria</taxon>
        <taxon>Legionellales</taxon>
        <taxon>Legionellaceae</taxon>
        <taxon>Legionella</taxon>
    </lineage>
</organism>
<dbReference type="STRING" id="447.Lboz_2267"/>
<sequence length="238" mass="28844">MTIHSEFMLPQLSNWHKNIYLNYAKQVLESQQLMMTKKGKSILHYTLKKKRNFERMSHYPHGDRIDHKTGAQYFYHCHRENYESTEHGHFHCFLRYKHIPKSIKPAPLADWDKYIDNPMTHLIAIGMNQLGQPIRLFTVNRWVTSEIWYNAEHSARLLKRYKMTLNDDPYWQVLDRWVEGIIHLFKPQILWLHQERDKKIIQHQADNNAIENPYMDYDLEELSEISIDLKQQIEWIIS</sequence>
<name>A0A0W0RRD8_LEGBO</name>
<dbReference type="Proteomes" id="UP000054695">
    <property type="component" value="Unassembled WGS sequence"/>
</dbReference>
<evidence type="ECO:0000259" key="1">
    <source>
        <dbReference type="Pfam" id="PF22308"/>
    </source>
</evidence>
<dbReference type="AlphaFoldDB" id="A0A0W0RRD8"/>
<accession>A0A0W0RRD8</accession>